<dbReference type="GO" id="GO:0008934">
    <property type="term" value="F:inositol monophosphate 1-phosphatase activity"/>
    <property type="evidence" value="ECO:0007669"/>
    <property type="project" value="TreeGrafter"/>
</dbReference>
<organism evidence="2 3">
    <name type="scientific">Romanomermis culicivorax</name>
    <name type="common">Nematode worm</name>
    <dbReference type="NCBI Taxonomy" id="13658"/>
    <lineage>
        <taxon>Eukaryota</taxon>
        <taxon>Metazoa</taxon>
        <taxon>Ecdysozoa</taxon>
        <taxon>Nematoda</taxon>
        <taxon>Enoplea</taxon>
        <taxon>Dorylaimia</taxon>
        <taxon>Mermithida</taxon>
        <taxon>Mermithoidea</taxon>
        <taxon>Mermithidae</taxon>
        <taxon>Romanomermis</taxon>
    </lineage>
</organism>
<dbReference type="PANTHER" id="PTHR20854:SF4">
    <property type="entry name" value="INOSITOL-1-MONOPHOSPHATASE-RELATED"/>
    <property type="match status" value="1"/>
</dbReference>
<dbReference type="Pfam" id="PF00459">
    <property type="entry name" value="Inositol_P"/>
    <property type="match status" value="1"/>
</dbReference>
<keyword evidence="2" id="KW-1185">Reference proteome</keyword>
<dbReference type="InterPro" id="IPR000760">
    <property type="entry name" value="Inositol_monophosphatase-like"/>
</dbReference>
<dbReference type="OMA" id="NTHRSDE"/>
<name>A0A915JPU2_ROMCU</name>
<comment type="similarity">
    <text evidence="1">Belongs to the inositol monophosphatase superfamily.</text>
</comment>
<dbReference type="AlphaFoldDB" id="A0A915JPU2"/>
<accession>A0A915JPU2</accession>
<dbReference type="GO" id="GO:0007165">
    <property type="term" value="P:signal transduction"/>
    <property type="evidence" value="ECO:0007669"/>
    <property type="project" value="TreeGrafter"/>
</dbReference>
<dbReference type="PANTHER" id="PTHR20854">
    <property type="entry name" value="INOSITOL MONOPHOSPHATASE"/>
    <property type="match status" value="1"/>
</dbReference>
<dbReference type="Proteomes" id="UP000887565">
    <property type="component" value="Unplaced"/>
</dbReference>
<evidence type="ECO:0000313" key="2">
    <source>
        <dbReference type="Proteomes" id="UP000887565"/>
    </source>
</evidence>
<evidence type="ECO:0000313" key="3">
    <source>
        <dbReference type="WBParaSite" id="nRc.2.0.1.t28279-RA"/>
    </source>
</evidence>
<dbReference type="Gene3D" id="3.30.540.10">
    <property type="entry name" value="Fructose-1,6-Bisphosphatase, subunit A, domain 1"/>
    <property type="match status" value="2"/>
</dbReference>
<dbReference type="WBParaSite" id="nRc.2.0.1.t28279-RA">
    <property type="protein sequence ID" value="nRc.2.0.1.t28279-RA"/>
    <property type="gene ID" value="nRc.2.0.1.g28279"/>
</dbReference>
<evidence type="ECO:0000256" key="1">
    <source>
        <dbReference type="ARBA" id="ARBA00009759"/>
    </source>
</evidence>
<reference evidence="3" key="1">
    <citation type="submission" date="2022-11" db="UniProtKB">
        <authorList>
            <consortium name="WormBaseParasite"/>
        </authorList>
    </citation>
    <scope>IDENTIFICATION</scope>
</reference>
<dbReference type="GO" id="GO:0006020">
    <property type="term" value="P:inositol metabolic process"/>
    <property type="evidence" value="ECO:0007669"/>
    <property type="project" value="TreeGrafter"/>
</dbReference>
<proteinExistence type="inferred from homology"/>
<protein>
    <submittedName>
        <fullName evidence="3">Polymerase nucleotidyl transferase domain-containing protein</fullName>
    </submittedName>
</protein>
<dbReference type="SUPFAM" id="SSF56655">
    <property type="entry name" value="Carbohydrate phosphatase"/>
    <property type="match status" value="1"/>
</dbReference>
<sequence length="134" mass="15425">MNNPNTHRSDEDIYYEVALKLVREAGEVVKDAFNRPSRIETLTKSSDIDLVTESDQKVEKLLFDGLRKFFKDHKLPFVAVCVGLYIEKKSRIGIVYNPILNDLYTARSGQGAFKNGFPIKNFRLYSKKSYSILK</sequence>